<dbReference type="Gene3D" id="3.40.50.2000">
    <property type="entry name" value="Glycogen Phosphorylase B"/>
    <property type="match status" value="2"/>
</dbReference>
<organism evidence="2 3">
    <name type="scientific">Lentilactobacillus sunkii</name>
    <dbReference type="NCBI Taxonomy" id="481719"/>
    <lineage>
        <taxon>Bacteria</taxon>
        <taxon>Bacillati</taxon>
        <taxon>Bacillota</taxon>
        <taxon>Bacilli</taxon>
        <taxon>Lactobacillales</taxon>
        <taxon>Lactobacillaceae</taxon>
        <taxon>Lentilactobacillus</taxon>
    </lineage>
</organism>
<keyword evidence="2" id="KW-0328">Glycosyltransferase</keyword>
<dbReference type="PANTHER" id="PTHR12526:SF630">
    <property type="entry name" value="GLYCOSYLTRANSFERASE"/>
    <property type="match status" value="1"/>
</dbReference>
<comment type="caution">
    <text evidence="2">The sequence shown here is derived from an EMBL/GenBank/DDBJ whole genome shotgun (WGS) entry which is preliminary data.</text>
</comment>
<proteinExistence type="predicted"/>
<dbReference type="GO" id="GO:0016757">
    <property type="term" value="F:glycosyltransferase activity"/>
    <property type="evidence" value="ECO:0007669"/>
    <property type="project" value="UniProtKB-KW"/>
</dbReference>
<dbReference type="Pfam" id="PF00534">
    <property type="entry name" value="Glycos_transf_1"/>
    <property type="match status" value="1"/>
</dbReference>
<sequence length="364" mass="41298">MKTIKIVTPFLSGFGGTEQVIHTLLRNVSKKDVSQEHFLFKLVLLGGTLDTNWTKETDTKIFGLKLPKALRKVEYLFRLPYWCYTLLQESNDVLICTNPYIWTILWLFKTIQRKKVLIVAWYHFSLVQKPVNTLLLRSSDKYLAISSGIKRELIKRGVSQKDIGLVFNPVNTTSPDSLIDSPKKDFLDLVYIGRFDYSGQKNVSEMFLALSNVKTAYRLRIYGQGKDQEKLESLSKRLSIAGKISFKGFSTDVWSEIKHADALLLSSKFEGLPLVLIESIAHGVPVISSNCPTGPEDIVQESKNGFLYGMGEIDQFAECIANIRQIRANYTPKEIAATVSQFDTNRYVGRLMSVMGRWTDSNVE</sequence>
<keyword evidence="2" id="KW-0808">Transferase</keyword>
<dbReference type="SUPFAM" id="SSF53756">
    <property type="entry name" value="UDP-Glycosyltransferase/glycogen phosphorylase"/>
    <property type="match status" value="1"/>
</dbReference>
<dbReference type="RefSeq" id="WP_070368069.1">
    <property type="nucleotide sequence ID" value="NZ_MIQE01000016.1"/>
</dbReference>
<dbReference type="PANTHER" id="PTHR12526">
    <property type="entry name" value="GLYCOSYLTRANSFERASE"/>
    <property type="match status" value="1"/>
</dbReference>
<dbReference type="AlphaFoldDB" id="A0A1E7XBV2"/>
<reference evidence="2 3" key="1">
    <citation type="submission" date="2016-09" db="EMBL/GenBank/DDBJ databases">
        <title>Genome Sequence of Lactobacillus sunkii Strain CG01.</title>
        <authorList>
            <person name="Poehlein A."/>
            <person name="Gabris C."/>
            <person name="Bengelsdorf F.R."/>
            <person name="Duerre P."/>
            <person name="Daniel R."/>
        </authorList>
    </citation>
    <scope>NUCLEOTIDE SEQUENCE [LARGE SCALE GENOMIC DNA]</scope>
    <source>
        <strain evidence="2 3">CG_D</strain>
    </source>
</reference>
<evidence type="ECO:0000313" key="2">
    <source>
        <dbReference type="EMBL" id="OFA10600.1"/>
    </source>
</evidence>
<protein>
    <submittedName>
        <fullName evidence="2">Alpha-1,4-N-acetyl-D-galactosaminyltransferase</fullName>
        <ecNumber evidence="2">2.4.1.292</ecNumber>
    </submittedName>
</protein>
<dbReference type="EC" id="2.4.1.292" evidence="2"/>
<accession>A0A1E7XBV2</accession>
<gene>
    <name evidence="2" type="primary">pglH</name>
    <name evidence="2" type="ORF">LASUN_16680</name>
</gene>
<dbReference type="InterPro" id="IPR001296">
    <property type="entry name" value="Glyco_trans_1"/>
</dbReference>
<evidence type="ECO:0000259" key="1">
    <source>
        <dbReference type="Pfam" id="PF00534"/>
    </source>
</evidence>
<dbReference type="STRING" id="481719.LASUN_16680"/>
<dbReference type="Proteomes" id="UP000177010">
    <property type="component" value="Unassembled WGS sequence"/>
</dbReference>
<feature type="domain" description="Glycosyl transferase family 1" evidence="1">
    <location>
        <begin position="184"/>
        <end position="323"/>
    </location>
</feature>
<dbReference type="EMBL" id="MIQE01000016">
    <property type="protein sequence ID" value="OFA10600.1"/>
    <property type="molecule type" value="Genomic_DNA"/>
</dbReference>
<name>A0A1E7XBV2_9LACO</name>
<evidence type="ECO:0000313" key="3">
    <source>
        <dbReference type="Proteomes" id="UP000177010"/>
    </source>
</evidence>
<dbReference type="CDD" id="cd03811">
    <property type="entry name" value="GT4_GT28_WabH-like"/>
    <property type="match status" value="1"/>
</dbReference>